<reference evidence="3 4" key="1">
    <citation type="submission" date="2022-11" db="EMBL/GenBank/DDBJ databases">
        <title>Genome sequencing of Acetobacter type strain.</title>
        <authorList>
            <person name="Heo J."/>
            <person name="Lee D."/>
            <person name="Han B.-H."/>
            <person name="Hong S.-B."/>
            <person name="Kwon S.-W."/>
        </authorList>
    </citation>
    <scope>NUCLEOTIDE SEQUENCE [LARGE SCALE GENOMIC DNA]</scope>
    <source>
        <strain evidence="3 4">KACC 21253</strain>
    </source>
</reference>
<proteinExistence type="predicted"/>
<comment type="caution">
    <text evidence="3">The sequence shown here is derived from an EMBL/GenBank/DDBJ whole genome shotgun (WGS) entry which is preliminary data.</text>
</comment>
<dbReference type="RefSeq" id="WP_173560075.1">
    <property type="nucleotide sequence ID" value="NZ_JAPIUZ010000001.1"/>
</dbReference>
<accession>A0ABT3QCS1</accession>
<evidence type="ECO:0000313" key="4">
    <source>
        <dbReference type="Proteomes" id="UP001301152"/>
    </source>
</evidence>
<keyword evidence="1" id="KW-0812">Transmembrane</keyword>
<organism evidence="3 4">
    <name type="scientific">Acetobacter thailandicus</name>
    <dbReference type="NCBI Taxonomy" id="1502842"/>
    <lineage>
        <taxon>Bacteria</taxon>
        <taxon>Pseudomonadati</taxon>
        <taxon>Pseudomonadota</taxon>
        <taxon>Alphaproteobacteria</taxon>
        <taxon>Acetobacterales</taxon>
        <taxon>Acetobacteraceae</taxon>
        <taxon>Acetobacter</taxon>
    </lineage>
</organism>
<dbReference type="EMBL" id="JAPIUZ010000001">
    <property type="protein sequence ID" value="MCX2563083.1"/>
    <property type="molecule type" value="Genomic_DNA"/>
</dbReference>
<dbReference type="Proteomes" id="UP001301152">
    <property type="component" value="Unassembled WGS sequence"/>
</dbReference>
<name>A0ABT3QCS1_9PROT</name>
<sequence>MLQVHNGLHAEAKMISASGAPVVIGSGPEAGMALLDEGIVARHVSVERIGPDIFSVTALSSDVFVDDAPLAVHEKREVRAPAGLRVAGVTIALCSRQNVGDVSTLSAQFSEVSEKNRSTKKLNPVVLIAGGGAVVLGIFLCQAALHPDAMGKEKPFVPPASQSADNVGTGSLVKEATLSDAALGQKIVSAIARERLSALKVSAESGVVTVEGTLPAQDMAKFHTIEKWFDSAFGTQYVWISKVTVGSGSPPPDLPVQAVWTGKNPNIVVHAQRYKAGSEIVTGLSLLEIRSHRIVMSKGSQIINVRY</sequence>
<keyword evidence="4" id="KW-1185">Reference proteome</keyword>
<gene>
    <name evidence="3" type="ORF">OQ497_03790</name>
</gene>
<keyword evidence="1" id="KW-1133">Transmembrane helix</keyword>
<dbReference type="InterPro" id="IPR057770">
    <property type="entry name" value="YscD/Y4YQ_C"/>
</dbReference>
<protein>
    <recommendedName>
        <fullName evidence="2">YscD/Y4YQ C-terminal domain-containing protein</fullName>
    </recommendedName>
</protein>
<feature type="transmembrane region" description="Helical" evidence="1">
    <location>
        <begin position="125"/>
        <end position="145"/>
    </location>
</feature>
<evidence type="ECO:0000256" key="1">
    <source>
        <dbReference type="SAM" id="Phobius"/>
    </source>
</evidence>
<evidence type="ECO:0000313" key="3">
    <source>
        <dbReference type="EMBL" id="MCX2563083.1"/>
    </source>
</evidence>
<feature type="domain" description="YscD/Y4YQ C-terminal" evidence="2">
    <location>
        <begin position="254"/>
        <end position="305"/>
    </location>
</feature>
<dbReference type="Pfam" id="PF23893">
    <property type="entry name" value="Y4YQ_C"/>
    <property type="match status" value="1"/>
</dbReference>
<evidence type="ECO:0000259" key="2">
    <source>
        <dbReference type="Pfam" id="PF23893"/>
    </source>
</evidence>
<keyword evidence="1" id="KW-0472">Membrane</keyword>